<accession>A0AAU8KTF5</accession>
<reference evidence="1" key="1">
    <citation type="submission" date="2024-05" db="EMBL/GenBank/DDBJ databases">
        <title>Defense systems in Pseudomonas aeruginosa.</title>
        <authorList>
            <person name="van den Berg D.F."/>
            <person name="Costa R.A."/>
        </authorList>
    </citation>
    <scope>NUCLEOTIDE SEQUENCE</scope>
</reference>
<evidence type="ECO:0000313" key="1">
    <source>
        <dbReference type="EMBL" id="XCN26480.1"/>
    </source>
</evidence>
<dbReference type="EMBL" id="PP813861">
    <property type="protein sequence ID" value="XCN26480.1"/>
    <property type="molecule type" value="Genomic_DNA"/>
</dbReference>
<organism evidence="1">
    <name type="scientific">Pseudomonas phage vB_PaeM_FBPa36</name>
    <dbReference type="NCBI Taxonomy" id="3231237"/>
    <lineage>
        <taxon>Viruses</taxon>
    </lineage>
</organism>
<protein>
    <submittedName>
        <fullName evidence="1">Uncharacterized protein</fullName>
    </submittedName>
</protein>
<sequence>MFNKNFINGIQILVTTTTVATAIIKLVEAYDKLSEERAATDACKKIHVEIQKLTSTFIEQDIPNEERCVKLRKAVDSLINKHCSKLTGRRRLRAVAEITRHVDDYCRIWK</sequence>
<proteinExistence type="predicted"/>
<name>A0AAU8KTF5_9VIRU</name>